<comment type="caution">
    <text evidence="1">The sequence shown here is derived from an EMBL/GenBank/DDBJ whole genome shotgun (WGS) entry which is preliminary data.</text>
</comment>
<sequence>MKKINLVSYNLTKLTIDNEIYSIFDGVANFGGKINLNCCSIDLDTDLAYEKLLSEAVERVVFYNLRDLNIFSTTTGFSAHSNKINSIENSCYELKERFYNYKIRNDPRYQPVIIINNINSKTFIYQFEKELFHAITQFEYRGVSGWGASVSPIIDLAYKKSRLEAIMMSNSYEVCNRRGNAISCLASTYNILDENYEIIDHGRWTIMGRERYVTQAIIKE</sequence>
<accession>A0A1C2SD10</accession>
<evidence type="ECO:0000313" key="1">
    <source>
        <dbReference type="EMBL" id="MBK1446335.1"/>
    </source>
</evidence>
<evidence type="ECO:0000313" key="2">
    <source>
        <dbReference type="Proteomes" id="UP000660083"/>
    </source>
</evidence>
<dbReference type="EMBL" id="JAEFCT010000018">
    <property type="protein sequence ID" value="MBK1446335.1"/>
    <property type="molecule type" value="Genomic_DNA"/>
</dbReference>
<gene>
    <name evidence="1" type="ORF">JDA50_18170</name>
</gene>
<proteinExistence type="predicted"/>
<name>A0A1C2SD10_ACIPI</name>
<dbReference type="AlphaFoldDB" id="A0A1C2SD10"/>
<organism evidence="1 2">
    <name type="scientific">Acinetobacter pittii</name>
    <name type="common">Acinetobacter genomosp. 3</name>
    <dbReference type="NCBI Taxonomy" id="48296"/>
    <lineage>
        <taxon>Bacteria</taxon>
        <taxon>Pseudomonadati</taxon>
        <taxon>Pseudomonadota</taxon>
        <taxon>Gammaproteobacteria</taxon>
        <taxon>Moraxellales</taxon>
        <taxon>Moraxellaceae</taxon>
        <taxon>Acinetobacter</taxon>
        <taxon>Acinetobacter calcoaceticus/baumannii complex</taxon>
    </lineage>
</organism>
<dbReference type="Proteomes" id="UP000660083">
    <property type="component" value="Unassembled WGS sequence"/>
</dbReference>
<dbReference type="RefSeq" id="WP_000723569.1">
    <property type="nucleotide sequence ID" value="NZ_AMST01000002.1"/>
</dbReference>
<reference evidence="1" key="1">
    <citation type="submission" date="2020-12" db="EMBL/GenBank/DDBJ databases">
        <authorList>
            <person name="Chopjitt P."/>
        </authorList>
    </citation>
    <scope>NUCLEOTIDE SEQUENCE</scope>
    <source>
        <strain evidence="1">AP1</strain>
    </source>
</reference>
<accession>K9CHS9</accession>
<protein>
    <submittedName>
        <fullName evidence="1">Uncharacterized protein</fullName>
    </submittedName>
</protein>